<dbReference type="PANTHER" id="PTHR43617">
    <property type="entry name" value="L-AMINO ACID N-ACETYLTRANSFERASE"/>
    <property type="match status" value="1"/>
</dbReference>
<evidence type="ECO:0000313" key="3">
    <source>
        <dbReference type="Proteomes" id="UP000256727"/>
    </source>
</evidence>
<protein>
    <submittedName>
        <fullName evidence="2">Ribosomal protein S18 acetylase RimI-like enzyme</fullName>
    </submittedName>
</protein>
<dbReference type="SUPFAM" id="SSF55729">
    <property type="entry name" value="Acyl-CoA N-acyltransferases (Nat)"/>
    <property type="match status" value="1"/>
</dbReference>
<dbReference type="Proteomes" id="UP000256727">
    <property type="component" value="Unassembled WGS sequence"/>
</dbReference>
<evidence type="ECO:0000313" key="2">
    <source>
        <dbReference type="EMBL" id="REE04655.1"/>
    </source>
</evidence>
<reference evidence="2 3" key="1">
    <citation type="submission" date="2018-07" db="EMBL/GenBank/DDBJ databases">
        <title>Sequencing the genomes of 1000 actinobacteria strains.</title>
        <authorList>
            <person name="Klenk H.-P."/>
        </authorList>
    </citation>
    <scope>NUCLEOTIDE SEQUENCE [LARGE SCALE GENOMIC DNA]</scope>
    <source>
        <strain evidence="2 3">DSM 14442</strain>
    </source>
</reference>
<comment type="caution">
    <text evidence="2">The sequence shown here is derived from an EMBL/GenBank/DDBJ whole genome shotgun (WGS) entry which is preliminary data.</text>
</comment>
<evidence type="ECO:0000259" key="1">
    <source>
        <dbReference type="PROSITE" id="PS51186"/>
    </source>
</evidence>
<proteinExistence type="predicted"/>
<keyword evidence="3" id="KW-1185">Reference proteome</keyword>
<dbReference type="EMBL" id="QREH01000001">
    <property type="protein sequence ID" value="REE04655.1"/>
    <property type="molecule type" value="Genomic_DNA"/>
</dbReference>
<feature type="domain" description="N-acetyltransferase" evidence="1">
    <location>
        <begin position="13"/>
        <end position="180"/>
    </location>
</feature>
<sequence length="183" mass="19965">MTRRGHGAAGTRYYVRDAAPADLEAVLSLKARAWREAYGHLRDESFFAAAEATLDRQVEHWRGLMAKGQVLWMAEDARGRCVGLAAAGSVQDPHDPQNPQDADLPQTQLSALYVLAEAQGSGVADALLERAIGDSPCQLWVVEDNVRAQSFYRRHGFAAEGEPVPLDGPWAGLTQQLMVRRGA</sequence>
<organism evidence="2 3">
    <name type="scientific">Citricoccus muralis</name>
    <dbReference type="NCBI Taxonomy" id="169134"/>
    <lineage>
        <taxon>Bacteria</taxon>
        <taxon>Bacillati</taxon>
        <taxon>Actinomycetota</taxon>
        <taxon>Actinomycetes</taxon>
        <taxon>Micrococcales</taxon>
        <taxon>Micrococcaceae</taxon>
        <taxon>Citricoccus</taxon>
    </lineage>
</organism>
<gene>
    <name evidence="2" type="ORF">C8E99_2497</name>
</gene>
<keyword evidence="2" id="KW-0687">Ribonucleoprotein</keyword>
<dbReference type="GO" id="GO:0016747">
    <property type="term" value="F:acyltransferase activity, transferring groups other than amino-acyl groups"/>
    <property type="evidence" value="ECO:0007669"/>
    <property type="project" value="InterPro"/>
</dbReference>
<dbReference type="InterPro" id="IPR000182">
    <property type="entry name" value="GNAT_dom"/>
</dbReference>
<dbReference type="InterPro" id="IPR050276">
    <property type="entry name" value="MshD_Acetyltransferase"/>
</dbReference>
<dbReference type="Pfam" id="PF13508">
    <property type="entry name" value="Acetyltransf_7"/>
    <property type="match status" value="1"/>
</dbReference>
<name>A0A3D9LEJ6_9MICC</name>
<dbReference type="PROSITE" id="PS51186">
    <property type="entry name" value="GNAT"/>
    <property type="match status" value="1"/>
</dbReference>
<dbReference type="GO" id="GO:0005840">
    <property type="term" value="C:ribosome"/>
    <property type="evidence" value="ECO:0007669"/>
    <property type="project" value="UniProtKB-KW"/>
</dbReference>
<keyword evidence="2" id="KW-0689">Ribosomal protein</keyword>
<dbReference type="AlphaFoldDB" id="A0A3D9LEJ6"/>
<dbReference type="Gene3D" id="3.40.630.30">
    <property type="match status" value="1"/>
</dbReference>
<accession>A0A3D9LEJ6</accession>
<dbReference type="OrthoDB" id="5243635at2"/>
<dbReference type="RefSeq" id="WP_115932547.1">
    <property type="nucleotide sequence ID" value="NZ_QREH01000001.1"/>
</dbReference>
<dbReference type="InterPro" id="IPR016181">
    <property type="entry name" value="Acyl_CoA_acyltransferase"/>
</dbReference>